<name>A0A0G1QVI9_9BACT</name>
<dbReference type="InterPro" id="IPR007693">
    <property type="entry name" value="DNA_helicase_DnaB-like_N"/>
</dbReference>
<organism evidence="22 23">
    <name type="scientific">Candidatus Magasanikbacteria bacterium GW2011_GWC2_45_8</name>
    <dbReference type="NCBI Taxonomy" id="1619050"/>
    <lineage>
        <taxon>Bacteria</taxon>
        <taxon>Candidatus Magasanikiibacteriota</taxon>
    </lineage>
</organism>
<gene>
    <name evidence="22" type="ORF">UX20_C0046G0003</name>
</gene>
<dbReference type="PANTHER" id="PTHR30153:SF2">
    <property type="entry name" value="REPLICATIVE DNA HELICASE"/>
    <property type="match status" value="1"/>
</dbReference>
<evidence type="ECO:0000256" key="6">
    <source>
        <dbReference type="ARBA" id="ARBA00022741"/>
    </source>
</evidence>
<comment type="function">
    <text evidence="16 19">The intein is an endonuclease.</text>
</comment>
<sequence length="950" mass="107551">MPDELARTPPHNIEAEQSLLGSIFLDKDAMFKISDVAGAEDFYKDAHRYIYEIMIELHDRHEPIDILTVGSRLEEKKQLEAVGGRSYLITLTNIVPSSYNIVHYAQIVHKKATLRRLIGAAGDITRIGYDESQELETVLDLAQQTLFSVSQKFLKQTFQPIRNILTDAFDRIDELHKEKGKLRGVPTGFKALDNLLAGLQKSNLVVLAARPSVGKTSLALDMARQVAIHAKVPVGILSLEMSKEELVDRLICAEANVSLWKMRTGNLSDREDHDDFPRIGNAMGVLSEAPIYIDDAATNTISQIRTKARRLKTENNLGLLIIDYLQLIDSRTKIENRVQEISEITRSLKMLARELNIPVLALSQLSRSVEMSKPAIPKLAHLRESGCLTGDTKIILADGTSVTIQKLAERKKQTPVTILALNQKYKIQKTILTKAFSSGKKKVYILTTRSGRKISASANHPFRTIDGWVHLDKLKKGNLISLPRMLPFTHTRGGMSRDELALLAHLIGDGCILPRQPFHYTSADETNIAVVKKCAEKLFKIKTRLVRQKNWWHLYLPSPHALTHGVRHPISNWLASLGLDLAHAPDKRLPDFLAGQSPEDIAFFLKHLWSTDGNISWKKLKNRLPSAAIYYSSTSEQLCRQVQHLLLKLNIWSTLRRVPQGKHRPSFQVHIQSKKFQIRFLQLIGAIGERGRIIPDILKALTKITTNTNTDVIPKSIWRTHVAKALKKRGISWRDLSEKLEMSYSGTSLFKNNIGRERLARIARIVSDDELMHLAQSDIYWDEIISIAYEGEKEVYDATVPGLHNFVANDIVVHNSIEQDADVVMFIYRKAADRNYRVEDIPPDERFLGEIHVAKHRNGPTGIVKLFFVLPRSKHKTGAVLKHLASPPFILPETIQYGILRQYLIIQNVWQCFQNSNNSKICATKPKKYKTCWDKSLWKALPRGAKSKSP</sequence>
<dbReference type="GO" id="GO:0006269">
    <property type="term" value="P:DNA replication, synthesis of primer"/>
    <property type="evidence" value="ECO:0007669"/>
    <property type="project" value="UniProtKB-UniRule"/>
</dbReference>
<reference evidence="22 23" key="1">
    <citation type="journal article" date="2015" name="Nature">
        <title>rRNA introns, odd ribosomes, and small enigmatic genomes across a large radiation of phyla.</title>
        <authorList>
            <person name="Brown C.T."/>
            <person name="Hug L.A."/>
            <person name="Thomas B.C."/>
            <person name="Sharon I."/>
            <person name="Castelle C.J."/>
            <person name="Singh A."/>
            <person name="Wilkins M.J."/>
            <person name="Williams K.H."/>
            <person name="Banfield J.F."/>
        </authorList>
    </citation>
    <scope>NUCLEOTIDE SEQUENCE [LARGE SCALE GENOMIC DNA]</scope>
</reference>
<feature type="domain" description="SF4 helicase" evidence="21">
    <location>
        <begin position="178"/>
        <end position="386"/>
    </location>
</feature>
<dbReference type="SUPFAM" id="SSF52540">
    <property type="entry name" value="P-loop containing nucleoside triphosphate hydrolases"/>
    <property type="match status" value="1"/>
</dbReference>
<keyword evidence="7" id="KW-0255">Endonuclease</keyword>
<dbReference type="Gene3D" id="3.10.28.10">
    <property type="entry name" value="Homing endonucleases"/>
    <property type="match status" value="1"/>
</dbReference>
<dbReference type="PROSITE" id="PS50818">
    <property type="entry name" value="INTEIN_C_TER"/>
    <property type="match status" value="1"/>
</dbReference>
<evidence type="ECO:0000256" key="4">
    <source>
        <dbReference type="ARBA" id="ARBA00022722"/>
    </source>
</evidence>
<evidence type="ECO:0000256" key="5">
    <source>
        <dbReference type="ARBA" id="ARBA00022737"/>
    </source>
</evidence>
<keyword evidence="8 19" id="KW-0378">Hydrolase</keyword>
<dbReference type="InterPro" id="IPR004042">
    <property type="entry name" value="Intein_endonuc_central"/>
</dbReference>
<evidence type="ECO:0000256" key="12">
    <source>
        <dbReference type="ARBA" id="ARBA00022886"/>
    </source>
</evidence>
<evidence type="ECO:0000256" key="19">
    <source>
        <dbReference type="RuleBase" id="RU362085"/>
    </source>
</evidence>
<dbReference type="NCBIfam" id="TIGR01443">
    <property type="entry name" value="intein_Cterm"/>
    <property type="match status" value="1"/>
</dbReference>
<dbReference type="PROSITE" id="PS50817">
    <property type="entry name" value="INTEIN_N_TER"/>
    <property type="match status" value="1"/>
</dbReference>
<dbReference type="InterPro" id="IPR016136">
    <property type="entry name" value="DNA_helicase_N/primase_C"/>
</dbReference>
<dbReference type="EMBL" id="LCLH01000046">
    <property type="protein sequence ID" value="KKU12660.1"/>
    <property type="molecule type" value="Genomic_DNA"/>
</dbReference>
<dbReference type="InterPro" id="IPR003587">
    <property type="entry name" value="Hint_dom_N"/>
</dbReference>
<dbReference type="InterPro" id="IPR003593">
    <property type="entry name" value="AAA+_ATPase"/>
</dbReference>
<dbReference type="InterPro" id="IPR027417">
    <property type="entry name" value="P-loop_NTPase"/>
</dbReference>
<dbReference type="Gene3D" id="1.10.860.10">
    <property type="entry name" value="DNAb Helicase, Chain A"/>
    <property type="match status" value="1"/>
</dbReference>
<dbReference type="GO" id="GO:0005829">
    <property type="term" value="C:cytosol"/>
    <property type="evidence" value="ECO:0007669"/>
    <property type="project" value="TreeGrafter"/>
</dbReference>
<dbReference type="SMART" id="SM00305">
    <property type="entry name" value="HintC"/>
    <property type="match status" value="1"/>
</dbReference>
<evidence type="ECO:0000259" key="21">
    <source>
        <dbReference type="PROSITE" id="PS51199"/>
    </source>
</evidence>
<dbReference type="CDD" id="cd00081">
    <property type="entry name" value="Hint"/>
    <property type="match status" value="2"/>
</dbReference>
<dbReference type="AlphaFoldDB" id="A0A0G1QVI9"/>
<dbReference type="Pfam" id="PF14528">
    <property type="entry name" value="LAGLIDADG_3"/>
    <property type="match status" value="1"/>
</dbReference>
<comment type="catalytic activity">
    <reaction evidence="17 19">
        <text>ATP + H2O = ADP + phosphate + H(+)</text>
        <dbReference type="Rhea" id="RHEA:13065"/>
        <dbReference type="ChEBI" id="CHEBI:15377"/>
        <dbReference type="ChEBI" id="CHEBI:15378"/>
        <dbReference type="ChEBI" id="CHEBI:30616"/>
        <dbReference type="ChEBI" id="CHEBI:43474"/>
        <dbReference type="ChEBI" id="CHEBI:456216"/>
        <dbReference type="EC" id="5.6.2.3"/>
    </reaction>
</comment>
<dbReference type="InterPro" id="IPR027434">
    <property type="entry name" value="Homing_endonucl"/>
</dbReference>
<protein>
    <recommendedName>
        <fullName evidence="18 19">Replicative DNA helicase</fullName>
        <ecNumber evidence="18 19">5.6.2.3</ecNumber>
    </recommendedName>
</protein>
<dbReference type="Pfam" id="PF00772">
    <property type="entry name" value="DnaB"/>
    <property type="match status" value="1"/>
</dbReference>
<evidence type="ECO:0000256" key="17">
    <source>
        <dbReference type="ARBA" id="ARBA00048954"/>
    </source>
</evidence>
<dbReference type="InterPro" id="IPR006141">
    <property type="entry name" value="Intein_N"/>
</dbReference>
<dbReference type="STRING" id="1619050.UX20_C0046G0003"/>
<evidence type="ECO:0000256" key="2">
    <source>
        <dbReference type="ARBA" id="ARBA00022515"/>
    </source>
</evidence>
<dbReference type="PATRIC" id="fig|1619050.3.peg.727"/>
<accession>A0A0G1QVI9</accession>
<dbReference type="Pfam" id="PF03796">
    <property type="entry name" value="DnaB_C"/>
    <property type="match status" value="2"/>
</dbReference>
<evidence type="ECO:0000313" key="23">
    <source>
        <dbReference type="Proteomes" id="UP000034911"/>
    </source>
</evidence>
<dbReference type="InterPro" id="IPR007692">
    <property type="entry name" value="DNA_helicase_DnaB"/>
</dbReference>
<feature type="domain" description="SF4 helicase" evidence="21">
    <location>
        <begin position="816"/>
        <end position="882"/>
    </location>
</feature>
<keyword evidence="14 19" id="KW-0238">DNA-binding</keyword>
<dbReference type="Gene3D" id="2.170.16.10">
    <property type="entry name" value="Hedgehog/Intein (Hint) domain"/>
    <property type="match status" value="1"/>
</dbReference>
<dbReference type="InterPro" id="IPR004860">
    <property type="entry name" value="LAGLIDADG_dom"/>
</dbReference>
<proteinExistence type="inferred from homology"/>
<dbReference type="GO" id="GO:0016887">
    <property type="term" value="F:ATP hydrolysis activity"/>
    <property type="evidence" value="ECO:0007669"/>
    <property type="project" value="RHEA"/>
</dbReference>
<dbReference type="GO" id="GO:0003677">
    <property type="term" value="F:DNA binding"/>
    <property type="evidence" value="ECO:0007669"/>
    <property type="project" value="UniProtKB-UniRule"/>
</dbReference>
<evidence type="ECO:0000256" key="8">
    <source>
        <dbReference type="ARBA" id="ARBA00022801"/>
    </source>
</evidence>
<evidence type="ECO:0000256" key="18">
    <source>
        <dbReference type="NCBIfam" id="TIGR00665"/>
    </source>
</evidence>
<comment type="function">
    <text evidence="19">The main replicative DNA helicase, it participates in initiation and elongation during chromosome replication. Travels ahead of the DNA replisome, separating dsDNA into templates for DNA synthesis. A processive ATP-dependent 5'-3' DNA helicase it has DNA-dependent ATPase activity.</text>
</comment>
<comment type="similarity">
    <text evidence="1 19">Belongs to the helicase family. DnaB subfamily.</text>
</comment>
<evidence type="ECO:0000256" key="15">
    <source>
        <dbReference type="ARBA" id="ARBA00023235"/>
    </source>
</evidence>
<dbReference type="PROSITE" id="PS50819">
    <property type="entry name" value="INTEIN_ENDONUCLEASE"/>
    <property type="match status" value="1"/>
</dbReference>
<dbReference type="NCBIfam" id="TIGR00665">
    <property type="entry name" value="DnaB"/>
    <property type="match status" value="1"/>
</dbReference>
<evidence type="ECO:0000256" key="3">
    <source>
        <dbReference type="ARBA" id="ARBA00022705"/>
    </source>
</evidence>
<dbReference type="PANTHER" id="PTHR30153">
    <property type="entry name" value="REPLICATIVE DNA HELICASE DNAB"/>
    <property type="match status" value="1"/>
</dbReference>
<keyword evidence="3 19" id="KW-0235">DNA replication</keyword>
<keyword evidence="11 19" id="KW-0067">ATP-binding</keyword>
<evidence type="ECO:0000256" key="7">
    <source>
        <dbReference type="ARBA" id="ARBA00022759"/>
    </source>
</evidence>
<dbReference type="SUPFAM" id="SSF55608">
    <property type="entry name" value="Homing endonucleases"/>
    <property type="match status" value="1"/>
</dbReference>
<dbReference type="Proteomes" id="UP000034911">
    <property type="component" value="Unassembled WGS sequence"/>
</dbReference>
<dbReference type="SUPFAM" id="SSF51294">
    <property type="entry name" value="Hedgehog/intein (Hint) domain"/>
    <property type="match status" value="1"/>
</dbReference>
<dbReference type="GO" id="GO:0016539">
    <property type="term" value="P:intein-mediated protein splicing"/>
    <property type="evidence" value="ECO:0007669"/>
    <property type="project" value="InterPro"/>
</dbReference>
<dbReference type="GO" id="GO:0006314">
    <property type="term" value="P:intron homing"/>
    <property type="evidence" value="ECO:0007669"/>
    <property type="project" value="UniProtKB-KW"/>
</dbReference>
<dbReference type="GO" id="GO:0004519">
    <property type="term" value="F:endonuclease activity"/>
    <property type="evidence" value="ECO:0007669"/>
    <property type="project" value="UniProtKB-KW"/>
</dbReference>
<dbReference type="SMART" id="SM00306">
    <property type="entry name" value="HintN"/>
    <property type="match status" value="1"/>
</dbReference>
<evidence type="ECO:0000256" key="1">
    <source>
        <dbReference type="ARBA" id="ARBA00008428"/>
    </source>
</evidence>
<keyword evidence="10" id="KW-0068">Autocatalytic cleavage</keyword>
<dbReference type="EC" id="5.6.2.3" evidence="18 19"/>
<keyword evidence="12" id="KW-0404">Intron homing</keyword>
<keyword evidence="5" id="KW-0677">Repeat</keyword>
<evidence type="ECO:0000256" key="13">
    <source>
        <dbReference type="ARBA" id="ARBA00023000"/>
    </source>
</evidence>
<dbReference type="Gene3D" id="3.40.50.300">
    <property type="entry name" value="P-loop containing nucleotide triphosphate hydrolases"/>
    <property type="match status" value="2"/>
</dbReference>
<keyword evidence="15" id="KW-0413">Isomerase</keyword>
<comment type="caution">
    <text evidence="22">The sequence shown here is derived from an EMBL/GenBank/DDBJ whole genome shotgun (WGS) entry which is preliminary data.</text>
</comment>
<dbReference type="PROSITE" id="PS51199">
    <property type="entry name" value="SF4_HELICASE"/>
    <property type="match status" value="2"/>
</dbReference>
<keyword evidence="4" id="KW-0540">Nuclease</keyword>
<evidence type="ECO:0000256" key="11">
    <source>
        <dbReference type="ARBA" id="ARBA00022840"/>
    </source>
</evidence>
<feature type="domain" description="DOD-type homing endonuclease" evidence="20">
    <location>
        <begin position="502"/>
        <end position="651"/>
    </location>
</feature>
<keyword evidence="13" id="KW-0651">Protein splicing</keyword>
<evidence type="ECO:0000313" key="22">
    <source>
        <dbReference type="EMBL" id="KKU12660.1"/>
    </source>
</evidence>
<dbReference type="InterPro" id="IPR006142">
    <property type="entry name" value="INTEIN"/>
</dbReference>
<dbReference type="GO" id="GO:0005524">
    <property type="term" value="F:ATP binding"/>
    <property type="evidence" value="ECO:0007669"/>
    <property type="project" value="UniProtKB-UniRule"/>
</dbReference>
<evidence type="ECO:0000256" key="14">
    <source>
        <dbReference type="ARBA" id="ARBA00023125"/>
    </source>
</evidence>
<dbReference type="GO" id="GO:1990077">
    <property type="term" value="C:primosome complex"/>
    <property type="evidence" value="ECO:0007669"/>
    <property type="project" value="UniProtKB-UniRule"/>
</dbReference>
<dbReference type="NCBIfam" id="NF005852">
    <property type="entry name" value="PRK07773.1"/>
    <property type="match status" value="1"/>
</dbReference>
<evidence type="ECO:0000256" key="10">
    <source>
        <dbReference type="ARBA" id="ARBA00022813"/>
    </source>
</evidence>
<dbReference type="SMART" id="SM00382">
    <property type="entry name" value="AAA"/>
    <property type="match status" value="1"/>
</dbReference>
<evidence type="ECO:0000256" key="9">
    <source>
        <dbReference type="ARBA" id="ARBA00022806"/>
    </source>
</evidence>
<dbReference type="NCBIfam" id="TIGR01445">
    <property type="entry name" value="intein_Nterm"/>
    <property type="match status" value="1"/>
</dbReference>
<dbReference type="InterPro" id="IPR030934">
    <property type="entry name" value="Intein_C"/>
</dbReference>
<dbReference type="InterPro" id="IPR036185">
    <property type="entry name" value="DNA_heli_DnaB-like_N_sf"/>
</dbReference>
<evidence type="ECO:0000256" key="16">
    <source>
        <dbReference type="ARBA" id="ARBA00044940"/>
    </source>
</evidence>
<dbReference type="CDD" id="cd00984">
    <property type="entry name" value="DnaB_C"/>
    <property type="match status" value="1"/>
</dbReference>
<dbReference type="GO" id="GO:0043139">
    <property type="term" value="F:5'-3' DNA helicase activity"/>
    <property type="evidence" value="ECO:0007669"/>
    <property type="project" value="UniProtKB-EC"/>
</dbReference>
<keyword evidence="6 19" id="KW-0547">Nucleotide-binding</keyword>
<dbReference type="InterPro" id="IPR003586">
    <property type="entry name" value="Hint_dom_C"/>
</dbReference>
<dbReference type="PRINTS" id="PR00379">
    <property type="entry name" value="INTEIN"/>
</dbReference>
<keyword evidence="9 19" id="KW-0347">Helicase</keyword>
<dbReference type="SUPFAM" id="SSF48024">
    <property type="entry name" value="N-terminal domain of DnaB helicase"/>
    <property type="match status" value="1"/>
</dbReference>
<dbReference type="FunFam" id="1.10.860.10:FF:000001">
    <property type="entry name" value="Replicative DNA helicase"/>
    <property type="match status" value="1"/>
</dbReference>
<evidence type="ECO:0000259" key="20">
    <source>
        <dbReference type="PROSITE" id="PS50819"/>
    </source>
</evidence>
<dbReference type="InterPro" id="IPR007694">
    <property type="entry name" value="DNA_helicase_DnaB-like_C"/>
</dbReference>
<keyword evidence="2 19" id="KW-0639">Primosome</keyword>
<dbReference type="InterPro" id="IPR036844">
    <property type="entry name" value="Hint_dom_sf"/>
</dbReference>